<comment type="caution">
    <text evidence="2">The sequence shown here is derived from an EMBL/GenBank/DDBJ whole genome shotgun (WGS) entry which is preliminary data.</text>
</comment>
<protein>
    <submittedName>
        <fullName evidence="2">Uncharacterized protein</fullName>
    </submittedName>
</protein>
<dbReference type="GO" id="GO:0008270">
    <property type="term" value="F:zinc ion binding"/>
    <property type="evidence" value="ECO:0007669"/>
    <property type="project" value="UniProtKB-KW"/>
</dbReference>
<dbReference type="PANTHER" id="PTHR24104:SF25">
    <property type="entry name" value="PROTEIN LIN-41"/>
    <property type="match status" value="1"/>
</dbReference>
<keyword evidence="1" id="KW-1133">Transmembrane helix</keyword>
<evidence type="ECO:0000313" key="2">
    <source>
        <dbReference type="EMBL" id="CAF1028339.1"/>
    </source>
</evidence>
<gene>
    <name evidence="2" type="ORF">OVA965_LOCUS15858</name>
    <name evidence="3" type="ORF">TMI583_LOCUS15867</name>
</gene>
<evidence type="ECO:0000313" key="3">
    <source>
        <dbReference type="EMBL" id="CAF3796687.1"/>
    </source>
</evidence>
<dbReference type="PANTHER" id="PTHR24104">
    <property type="entry name" value="E3 UBIQUITIN-PROTEIN LIGASE NHLRC1-RELATED"/>
    <property type="match status" value="1"/>
</dbReference>
<reference evidence="2" key="1">
    <citation type="submission" date="2021-02" db="EMBL/GenBank/DDBJ databases">
        <authorList>
            <person name="Nowell W R."/>
        </authorList>
    </citation>
    <scope>NUCLEOTIDE SEQUENCE</scope>
</reference>
<dbReference type="EMBL" id="CAJOBA010007243">
    <property type="protein sequence ID" value="CAF3796687.1"/>
    <property type="molecule type" value="Genomic_DNA"/>
</dbReference>
<evidence type="ECO:0000313" key="4">
    <source>
        <dbReference type="Proteomes" id="UP000677228"/>
    </source>
</evidence>
<dbReference type="Gene3D" id="2.120.10.30">
    <property type="entry name" value="TolB, C-terminal domain"/>
    <property type="match status" value="2"/>
</dbReference>
<dbReference type="InterPro" id="IPR011042">
    <property type="entry name" value="6-blade_b-propeller_TolB-like"/>
</dbReference>
<dbReference type="AlphaFoldDB" id="A0A8S2DQW6"/>
<evidence type="ECO:0000256" key="1">
    <source>
        <dbReference type="SAM" id="Phobius"/>
    </source>
</evidence>
<accession>A0A8S2DQW6</accession>
<name>A0A8S2DQW6_9BILA</name>
<dbReference type="Proteomes" id="UP000682733">
    <property type="component" value="Unassembled WGS sequence"/>
</dbReference>
<keyword evidence="1" id="KW-0472">Membrane</keyword>
<sequence>MNFGGLGLAFQLTGNDEDSTSSKCLSNRMRLIIAIVSGVTAFLSLLALSIALTMIWKAKGRSSVFRATVMPTTTRPTFLIRQPGLPTSANTTRDCPLPLIPIYNQTGITAVNRIWYSQEDNTIFLNNNKNLYLLVKQNNTLTKYLTSSNETIEITLYPKLSNPAALFVDDNENVFILDNFQSANNPDAYVYRVVVYWPSSTSTNNSYDGIVLINGFGSGKSYGISMDSDFNIYTSEYDNHRIIKWFSPNYTDSLIVTENLTPDTYDFNRILFPLNIYINPLDNDELFILNQKGYGGWLKWNMRNSNGTIAAWKRNGHQSSGGFQLDCNGNIFIAEGTDYVQFFRSTLETGINGVDLTAKVNDKLVSLALDPTTGDLYVLGKYLKRIQKFKLMSEVKIKTSINANSSSSLSSTCRIPLNATWKNSGVIHFSNANKSSSSLNNPLDLFLDYKNNYVYIVDTNNSRIQRFVPENNQSIETVAKLGLYLPQSIWVDSNTGNMYIIDITIYTVNHQLHYKHYRVQYWQKNAAIGKIIINGTDVVLVNKVLRIELDADLNIYISYNLFVRKWFAPDYTHRIVVAGQWKNSVDNSIGPIGMYIDNKTFDLYLFVVAYTYKGRIEKWTYGSQNATVLLSNLPGAKAMTVDCNINIYFATTDQQGLYQFNPLTQKLNFITAARNNLDNPSAIKFDRDGNLYVLERKQNQLKKFSIILDE</sequence>
<dbReference type="Proteomes" id="UP000677228">
    <property type="component" value="Unassembled WGS sequence"/>
</dbReference>
<keyword evidence="1" id="KW-0812">Transmembrane</keyword>
<dbReference type="Gene3D" id="2.40.10.500">
    <property type="match status" value="1"/>
</dbReference>
<feature type="transmembrane region" description="Helical" evidence="1">
    <location>
        <begin position="31"/>
        <end position="56"/>
    </location>
</feature>
<proteinExistence type="predicted"/>
<dbReference type="EMBL" id="CAJNOK010007232">
    <property type="protein sequence ID" value="CAF1028339.1"/>
    <property type="molecule type" value="Genomic_DNA"/>
</dbReference>
<dbReference type="SUPFAM" id="SSF101898">
    <property type="entry name" value="NHL repeat"/>
    <property type="match status" value="1"/>
</dbReference>
<dbReference type="SUPFAM" id="SSF63829">
    <property type="entry name" value="Calcium-dependent phosphotriesterase"/>
    <property type="match status" value="1"/>
</dbReference>
<organism evidence="2 4">
    <name type="scientific">Didymodactylos carnosus</name>
    <dbReference type="NCBI Taxonomy" id="1234261"/>
    <lineage>
        <taxon>Eukaryota</taxon>
        <taxon>Metazoa</taxon>
        <taxon>Spiralia</taxon>
        <taxon>Gnathifera</taxon>
        <taxon>Rotifera</taxon>
        <taxon>Eurotatoria</taxon>
        <taxon>Bdelloidea</taxon>
        <taxon>Philodinida</taxon>
        <taxon>Philodinidae</taxon>
        <taxon>Didymodactylos</taxon>
    </lineage>
</organism>
<dbReference type="InterPro" id="IPR050952">
    <property type="entry name" value="TRIM-NHL_E3_ligases"/>
</dbReference>